<dbReference type="PANTHER" id="PTHR45848">
    <property type="entry name" value="DUAL SPECIFICITY PROTEIN PHOSPHATASE 12 FAMILY MEMBER"/>
    <property type="match status" value="1"/>
</dbReference>
<dbReference type="PANTHER" id="PTHR45848:SF4">
    <property type="entry name" value="DUAL SPECIFICITY PROTEIN PHOSPHATASE 12"/>
    <property type="match status" value="1"/>
</dbReference>
<dbReference type="GO" id="GO:0004725">
    <property type="term" value="F:protein tyrosine phosphatase activity"/>
    <property type="evidence" value="ECO:0007669"/>
    <property type="project" value="UniProtKB-EC"/>
</dbReference>
<dbReference type="PIRSF" id="PIRSF000941">
    <property type="entry name" value="DUSP12"/>
    <property type="match status" value="1"/>
</dbReference>
<dbReference type="EMBL" id="OC860827">
    <property type="protein sequence ID" value="CAD7628936.1"/>
    <property type="molecule type" value="Genomic_DNA"/>
</dbReference>
<feature type="active site" description="Phosphocysteine intermediate" evidence="5">
    <location>
        <position position="109"/>
    </location>
</feature>
<keyword evidence="4" id="KW-0904">Protein phosphatase</keyword>
<dbReference type="EC" id="3.1.3.48" evidence="2"/>
<dbReference type="PROSITE" id="PS00383">
    <property type="entry name" value="TYR_PHOSPHATASE_1"/>
    <property type="match status" value="1"/>
</dbReference>
<protein>
    <recommendedName>
        <fullName evidence="2">protein-tyrosine-phosphatase</fullName>
        <ecNumber evidence="2">3.1.3.48</ecNumber>
    </recommendedName>
</protein>
<evidence type="ECO:0000256" key="5">
    <source>
        <dbReference type="PIRSR" id="PIRSR000941-50"/>
    </source>
</evidence>
<evidence type="ECO:0000259" key="7">
    <source>
        <dbReference type="PROSITE" id="PS50056"/>
    </source>
</evidence>
<feature type="domain" description="Tyrosine-protein phosphatase" evidence="6">
    <location>
        <begin position="24"/>
        <end position="164"/>
    </location>
</feature>
<evidence type="ECO:0000256" key="1">
    <source>
        <dbReference type="ARBA" id="ARBA00008601"/>
    </source>
</evidence>
<evidence type="ECO:0000256" key="3">
    <source>
        <dbReference type="ARBA" id="ARBA00022801"/>
    </source>
</evidence>
<gene>
    <name evidence="8" type="ORF">OSB1V03_LOCUS9354</name>
</gene>
<dbReference type="InterPro" id="IPR016278">
    <property type="entry name" value="DUSP12"/>
</dbReference>
<reference evidence="8" key="1">
    <citation type="submission" date="2020-11" db="EMBL/GenBank/DDBJ databases">
        <authorList>
            <person name="Tran Van P."/>
        </authorList>
    </citation>
    <scope>NUCLEOTIDE SEQUENCE</scope>
</reference>
<evidence type="ECO:0000259" key="6">
    <source>
        <dbReference type="PROSITE" id="PS50054"/>
    </source>
</evidence>
<dbReference type="OrthoDB" id="6408925at2759"/>
<name>A0A7R9Q1L6_9ACAR</name>
<dbReference type="InterPro" id="IPR029021">
    <property type="entry name" value="Prot-tyrosine_phosphatase-like"/>
</dbReference>
<dbReference type="InterPro" id="IPR016130">
    <property type="entry name" value="Tyr_Pase_AS"/>
</dbReference>
<dbReference type="Pfam" id="PF00782">
    <property type="entry name" value="DSPc"/>
    <property type="match status" value="1"/>
</dbReference>
<keyword evidence="9" id="KW-1185">Reference proteome</keyword>
<dbReference type="PROSITE" id="PS50054">
    <property type="entry name" value="TYR_PHOSPHATASE_DUAL"/>
    <property type="match status" value="1"/>
</dbReference>
<dbReference type="SUPFAM" id="SSF52799">
    <property type="entry name" value="(Phosphotyrosine protein) phosphatases II"/>
    <property type="match status" value="1"/>
</dbReference>
<dbReference type="InterPro" id="IPR000387">
    <property type="entry name" value="Tyr_Pase_dom"/>
</dbReference>
<dbReference type="GO" id="GO:0008138">
    <property type="term" value="F:protein tyrosine/serine/threonine phosphatase activity"/>
    <property type="evidence" value="ECO:0007669"/>
    <property type="project" value="InterPro"/>
</dbReference>
<dbReference type="CDD" id="cd14498">
    <property type="entry name" value="DSP"/>
    <property type="match status" value="1"/>
</dbReference>
<dbReference type="Proteomes" id="UP000759131">
    <property type="component" value="Unassembled WGS sequence"/>
</dbReference>
<sequence length="338" mass="38843">MQYKRQRPRRRTPGGMRTNLEEGDMHLIEEHLYLGNIVAAQDPEALKEHNISYILSVFDDELSVKCDSLTYMQIRVYDMYDEDLLTHLPEAIEFIDSALGSGKGVLVHCHMGYSRSATVVIGYLMSKTKQPYEPVYDMVRAKRLIGPNKGFRNQLSVFAEMGFTLNAKNRKLRQFMVETLLTSDTFWKKWENKVDAYFARLELIESMTGELDMGAGYVCHKCGHKLFNEIHVQRSTASEEDEWVGIDSDTLSDGKESCGYLYIEPQKWMTGLLGVTADDGPGLIKCPDCAQELIEYNDMFDPFTACYCLSHKNLFKCRRFRVADNKIKIESQNELKLD</sequence>
<evidence type="ECO:0000256" key="2">
    <source>
        <dbReference type="ARBA" id="ARBA00013064"/>
    </source>
</evidence>
<organism evidence="8">
    <name type="scientific">Medioppia subpectinata</name>
    <dbReference type="NCBI Taxonomy" id="1979941"/>
    <lineage>
        <taxon>Eukaryota</taxon>
        <taxon>Metazoa</taxon>
        <taxon>Ecdysozoa</taxon>
        <taxon>Arthropoda</taxon>
        <taxon>Chelicerata</taxon>
        <taxon>Arachnida</taxon>
        <taxon>Acari</taxon>
        <taxon>Acariformes</taxon>
        <taxon>Sarcoptiformes</taxon>
        <taxon>Oribatida</taxon>
        <taxon>Brachypylina</taxon>
        <taxon>Oppioidea</taxon>
        <taxon>Oppiidae</taxon>
        <taxon>Medioppia</taxon>
    </lineage>
</organism>
<keyword evidence="3" id="KW-0378">Hydrolase</keyword>
<evidence type="ECO:0000313" key="9">
    <source>
        <dbReference type="Proteomes" id="UP000759131"/>
    </source>
</evidence>
<dbReference type="InterPro" id="IPR020422">
    <property type="entry name" value="TYR_PHOSPHATASE_DUAL_dom"/>
</dbReference>
<evidence type="ECO:0000313" key="8">
    <source>
        <dbReference type="EMBL" id="CAD7628936.1"/>
    </source>
</evidence>
<dbReference type="InterPro" id="IPR000340">
    <property type="entry name" value="Dual-sp_phosphatase_cat-dom"/>
</dbReference>
<evidence type="ECO:0000256" key="4">
    <source>
        <dbReference type="ARBA" id="ARBA00022912"/>
    </source>
</evidence>
<comment type="similarity">
    <text evidence="1">Belongs to the protein-tyrosine phosphatase family. Non-receptor class dual specificity subfamily.</text>
</comment>
<dbReference type="AlphaFoldDB" id="A0A7R9Q1L6"/>
<proteinExistence type="inferred from homology"/>
<accession>A0A7R9Q1L6</accession>
<dbReference type="Gene3D" id="3.90.190.10">
    <property type="entry name" value="Protein tyrosine phosphatase superfamily"/>
    <property type="match status" value="1"/>
</dbReference>
<dbReference type="SMART" id="SM00195">
    <property type="entry name" value="DSPc"/>
    <property type="match status" value="1"/>
</dbReference>
<feature type="domain" description="Tyrosine specific protein phosphatases" evidence="7">
    <location>
        <begin position="86"/>
        <end position="143"/>
    </location>
</feature>
<dbReference type="EMBL" id="CAJPIZ010006252">
    <property type="protein sequence ID" value="CAG2109366.1"/>
    <property type="molecule type" value="Genomic_DNA"/>
</dbReference>
<dbReference type="GO" id="GO:0005634">
    <property type="term" value="C:nucleus"/>
    <property type="evidence" value="ECO:0007669"/>
    <property type="project" value="TreeGrafter"/>
</dbReference>
<dbReference type="PROSITE" id="PS50056">
    <property type="entry name" value="TYR_PHOSPHATASE_2"/>
    <property type="match status" value="1"/>
</dbReference>